<evidence type="ECO:0000313" key="2">
    <source>
        <dbReference type="Proteomes" id="UP000314294"/>
    </source>
</evidence>
<dbReference type="AlphaFoldDB" id="A0A4Z2I0J7"/>
<name>A0A4Z2I0J7_9TELE</name>
<sequence length="216" mass="23413">MMYGVVTVADDNGDTNLQDRVASGAVRLLPNLKKLVGKALGHQHARVCKPASVWAAPVYEQLLRLADGVGLDWIHTSCQTDSYPQQSDHQHSPVLNGGADERLQLVRKQATSDYRSIANSLGRSGIYSSPERRTLYPYAGVTARQENREITFAQAVGCIFGEMPRRATAPAPHVAVTCPFCLTSVFCLTRSISTNPVQGSQEKSNSECLLLVSQGG</sequence>
<dbReference type="Proteomes" id="UP000314294">
    <property type="component" value="Unassembled WGS sequence"/>
</dbReference>
<evidence type="ECO:0000313" key="1">
    <source>
        <dbReference type="EMBL" id="TNN71639.1"/>
    </source>
</evidence>
<organism evidence="1 2">
    <name type="scientific">Liparis tanakae</name>
    <name type="common">Tanaka's snailfish</name>
    <dbReference type="NCBI Taxonomy" id="230148"/>
    <lineage>
        <taxon>Eukaryota</taxon>
        <taxon>Metazoa</taxon>
        <taxon>Chordata</taxon>
        <taxon>Craniata</taxon>
        <taxon>Vertebrata</taxon>
        <taxon>Euteleostomi</taxon>
        <taxon>Actinopterygii</taxon>
        <taxon>Neopterygii</taxon>
        <taxon>Teleostei</taxon>
        <taxon>Neoteleostei</taxon>
        <taxon>Acanthomorphata</taxon>
        <taxon>Eupercaria</taxon>
        <taxon>Perciformes</taxon>
        <taxon>Cottioidei</taxon>
        <taxon>Cottales</taxon>
        <taxon>Liparidae</taxon>
        <taxon>Liparis</taxon>
    </lineage>
</organism>
<proteinExistence type="predicted"/>
<gene>
    <name evidence="1" type="ORF">EYF80_018164</name>
</gene>
<protein>
    <submittedName>
        <fullName evidence="1">Uncharacterized protein</fullName>
    </submittedName>
</protein>
<reference evidence="1 2" key="1">
    <citation type="submission" date="2019-03" db="EMBL/GenBank/DDBJ databases">
        <title>First draft genome of Liparis tanakae, snailfish: a comprehensive survey of snailfish specific genes.</title>
        <authorList>
            <person name="Kim W."/>
            <person name="Song I."/>
            <person name="Jeong J.-H."/>
            <person name="Kim D."/>
            <person name="Kim S."/>
            <person name="Ryu S."/>
            <person name="Song J.Y."/>
            <person name="Lee S.K."/>
        </authorList>
    </citation>
    <scope>NUCLEOTIDE SEQUENCE [LARGE SCALE GENOMIC DNA]</scope>
    <source>
        <tissue evidence="1">Muscle</tissue>
    </source>
</reference>
<dbReference type="EMBL" id="SRLO01000147">
    <property type="protein sequence ID" value="TNN71639.1"/>
    <property type="molecule type" value="Genomic_DNA"/>
</dbReference>
<comment type="caution">
    <text evidence="1">The sequence shown here is derived from an EMBL/GenBank/DDBJ whole genome shotgun (WGS) entry which is preliminary data.</text>
</comment>
<keyword evidence="2" id="KW-1185">Reference proteome</keyword>
<accession>A0A4Z2I0J7</accession>